<keyword evidence="3" id="KW-1185">Reference proteome</keyword>
<protein>
    <submittedName>
        <fullName evidence="2">GNAT family N-acetyltransferase</fullName>
    </submittedName>
</protein>
<dbReference type="Proteomes" id="UP001500740">
    <property type="component" value="Unassembled WGS sequence"/>
</dbReference>
<gene>
    <name evidence="2" type="ORF">GCM10008935_13510</name>
</gene>
<evidence type="ECO:0000313" key="2">
    <source>
        <dbReference type="EMBL" id="GAA0459511.1"/>
    </source>
</evidence>
<reference evidence="2 3" key="1">
    <citation type="journal article" date="2019" name="Int. J. Syst. Evol. Microbiol.">
        <title>The Global Catalogue of Microorganisms (GCM) 10K type strain sequencing project: providing services to taxonomists for standard genome sequencing and annotation.</title>
        <authorList>
            <consortium name="The Broad Institute Genomics Platform"/>
            <consortium name="The Broad Institute Genome Sequencing Center for Infectious Disease"/>
            <person name="Wu L."/>
            <person name="Ma J."/>
        </authorList>
    </citation>
    <scope>NUCLEOTIDE SEQUENCE [LARGE SCALE GENOMIC DNA]</scope>
    <source>
        <strain evidence="2 3">JCM 14193</strain>
    </source>
</reference>
<dbReference type="PROSITE" id="PS51186">
    <property type="entry name" value="GNAT"/>
    <property type="match status" value="1"/>
</dbReference>
<organism evidence="2 3">
    <name type="scientific">Alkalibacillus silvisoli</name>
    <dbReference type="NCBI Taxonomy" id="392823"/>
    <lineage>
        <taxon>Bacteria</taxon>
        <taxon>Bacillati</taxon>
        <taxon>Bacillota</taxon>
        <taxon>Bacilli</taxon>
        <taxon>Bacillales</taxon>
        <taxon>Bacillaceae</taxon>
        <taxon>Alkalibacillus</taxon>
    </lineage>
</organism>
<evidence type="ECO:0000313" key="3">
    <source>
        <dbReference type="Proteomes" id="UP001500740"/>
    </source>
</evidence>
<dbReference type="InterPro" id="IPR016181">
    <property type="entry name" value="Acyl_CoA_acyltransferase"/>
</dbReference>
<dbReference type="RefSeq" id="WP_017185636.1">
    <property type="nucleotide sequence ID" value="NZ_BAAACZ010000009.1"/>
</dbReference>
<dbReference type="Pfam" id="PF13673">
    <property type="entry name" value="Acetyltransf_10"/>
    <property type="match status" value="1"/>
</dbReference>
<dbReference type="EMBL" id="BAAACZ010000009">
    <property type="protein sequence ID" value="GAA0459511.1"/>
    <property type="molecule type" value="Genomic_DNA"/>
</dbReference>
<accession>A0ABN0ZUJ3</accession>
<dbReference type="InterPro" id="IPR000182">
    <property type="entry name" value="GNAT_dom"/>
</dbReference>
<dbReference type="Gene3D" id="3.40.630.30">
    <property type="match status" value="1"/>
</dbReference>
<dbReference type="SUPFAM" id="SSF55729">
    <property type="entry name" value="Acyl-CoA N-acyltransferases (Nat)"/>
    <property type="match status" value="1"/>
</dbReference>
<evidence type="ECO:0000259" key="1">
    <source>
        <dbReference type="PROSITE" id="PS51186"/>
    </source>
</evidence>
<name>A0ABN0ZUJ3_9BACI</name>
<feature type="domain" description="N-acetyltransferase" evidence="1">
    <location>
        <begin position="1"/>
        <end position="147"/>
    </location>
</feature>
<dbReference type="CDD" id="cd04301">
    <property type="entry name" value="NAT_SF"/>
    <property type="match status" value="1"/>
</dbReference>
<proteinExistence type="predicted"/>
<comment type="caution">
    <text evidence="2">The sequence shown here is derived from an EMBL/GenBank/DDBJ whole genome shotgun (WGS) entry which is preliminary data.</text>
</comment>
<sequence length="148" mass="16877">MKIRKADNTDCNRLSTIAYNSKSYWGYSQDFLDKCKEDLTVTVEYIKNNPTYVMIEGKEIVAFYSFSLSNEQLDALFIDPVYIGKGFGQLLWIDLMKRVKELGVKQFTIDSDPGAEGFYLKMGAEKVGYTPSTVFPQRSLPLLKVKVT</sequence>